<accession>A0A6J7WJ76</accession>
<name>A0A6J7WJ76_9CAUD</name>
<organism evidence="1">
    <name type="scientific">uncultured Caudovirales phage</name>
    <dbReference type="NCBI Taxonomy" id="2100421"/>
    <lineage>
        <taxon>Viruses</taxon>
        <taxon>Duplodnaviria</taxon>
        <taxon>Heunggongvirae</taxon>
        <taxon>Uroviricota</taxon>
        <taxon>Caudoviricetes</taxon>
        <taxon>Peduoviridae</taxon>
        <taxon>Maltschvirus</taxon>
        <taxon>Maltschvirus maltsch</taxon>
    </lineage>
</organism>
<proteinExistence type="predicted"/>
<evidence type="ECO:0000313" key="1">
    <source>
        <dbReference type="EMBL" id="CAB5214042.1"/>
    </source>
</evidence>
<dbReference type="EMBL" id="LR798241">
    <property type="protein sequence ID" value="CAB5214042.1"/>
    <property type="molecule type" value="Genomic_DNA"/>
</dbReference>
<reference evidence="1" key="1">
    <citation type="submission" date="2020-05" db="EMBL/GenBank/DDBJ databases">
        <authorList>
            <person name="Chiriac C."/>
            <person name="Salcher M."/>
            <person name="Ghai R."/>
            <person name="Kavagutti S V."/>
        </authorList>
    </citation>
    <scope>NUCLEOTIDE SEQUENCE</scope>
</reference>
<protein>
    <submittedName>
        <fullName evidence="1">Uncharacterized protein</fullName>
    </submittedName>
</protein>
<sequence>MPDYAFTVPQVQPVRQSSLADMLTMARGAQAYQQEQQMNPLELRAKQMQVEQAAAVNPLELARIGAESRVATRTEAPRIARAGSEAETAATGAASSALNLQAGKARIIANGYVGAINDPMILEAAAGKPVDNAKLVNYISTWAQDQAKAAGVDATTANNLIAPYIKVAQENPSGLRNFLIQRHVAGLDQSGQLGSYQTTTQVTPEGRTVKFIPGAGGTQEVTVGIAGGVSAGAAPQAGGVTAPQMAGAPLPYPIRSAAQQYIPEPSEAADAAKGQAYREGLVARQSEMTSAKRSMSEVEAKAKELEQGFLPTSGVAGAIRRKISGWAGDPTYIELSKDLANVQIGNLKALGGSMDTVAGQSLQKYANGDETYPPDVLIKIVRRNKADLTNIDMQATAAQKFKQQAGDQNMNKFKQDWSRNADSKVFEAINISKEITDPKEREKEYNKLFPNPSDRKEFLEKYRNLKKLSETGSL</sequence>
<gene>
    <name evidence="1" type="ORF">UFOVP195_6</name>
</gene>